<dbReference type="InterPro" id="IPR050080">
    <property type="entry name" value="RNase_PH"/>
</dbReference>
<evidence type="ECO:0000256" key="2">
    <source>
        <dbReference type="ARBA" id="ARBA00004604"/>
    </source>
</evidence>
<dbReference type="FunFam" id="3.30.230.70:FF:000004">
    <property type="entry name" value="Exosome complex component Rrp41"/>
    <property type="match status" value="1"/>
</dbReference>
<evidence type="ECO:0000256" key="1">
    <source>
        <dbReference type="ARBA" id="ARBA00004496"/>
    </source>
</evidence>
<evidence type="ECO:0000256" key="4">
    <source>
        <dbReference type="ARBA" id="ARBA00022490"/>
    </source>
</evidence>
<dbReference type="InterPro" id="IPR001247">
    <property type="entry name" value="ExoRNase_PH_dom1"/>
</dbReference>
<evidence type="ECO:0000259" key="6">
    <source>
        <dbReference type="Pfam" id="PF01138"/>
    </source>
</evidence>
<dbReference type="EMBL" id="HBEU01001523">
    <property type="protein sequence ID" value="CAD8574878.1"/>
    <property type="molecule type" value="Transcribed_RNA"/>
</dbReference>
<keyword evidence="5" id="KW-0271">Exosome</keyword>
<dbReference type="GO" id="GO:0000177">
    <property type="term" value="C:cytoplasmic exosome (RNase complex)"/>
    <property type="evidence" value="ECO:0007669"/>
    <property type="project" value="TreeGrafter"/>
</dbReference>
<name>A0A7S0KA76_9STRA</name>
<dbReference type="PANTHER" id="PTHR11953">
    <property type="entry name" value="EXOSOME COMPLEX COMPONENT"/>
    <property type="match status" value="1"/>
</dbReference>
<sequence length="270" mass="29361">MVSYNNNNSLRRQDILALCNLRQDGRKKDEIRRLHCNLRPLHTGTNSCHGGSCLFEMGLTRVLVSVSGPTECARRSDESVDKANLTVKVSQSPFATSSTRQQTSATSKRMLEMSNDIKTAFQAAVLLQLYPRAAIFVNVHILADDGGVLECAINAVTLALVGSGIALKDLVCACSAGTLNEMVLLDLNRVEEMDGSGSACKMSVATMPQRSSVVLTKLSSRFTIKELEVVLKRAQVGCRSVYDVMAQVIRDHHATLVAARMGNVHVKVNI</sequence>
<dbReference type="Gene3D" id="3.30.230.70">
    <property type="entry name" value="GHMP Kinase, N-terminal domain"/>
    <property type="match status" value="1"/>
</dbReference>
<dbReference type="SUPFAM" id="SSF54211">
    <property type="entry name" value="Ribosomal protein S5 domain 2-like"/>
    <property type="match status" value="1"/>
</dbReference>
<protein>
    <submittedName>
        <fullName evidence="8">Uncharacterized protein</fullName>
    </submittedName>
</protein>
<organism evidence="8">
    <name type="scientific">Leptocylindrus aporus</name>
    <dbReference type="NCBI Taxonomy" id="1398097"/>
    <lineage>
        <taxon>Eukaryota</taxon>
        <taxon>Sar</taxon>
        <taxon>Stramenopiles</taxon>
        <taxon>Ochrophyta</taxon>
        <taxon>Bacillariophyta</taxon>
        <taxon>Coscinodiscophyceae</taxon>
        <taxon>Chaetocerotophycidae</taxon>
        <taxon>Leptocylindrales</taxon>
        <taxon>Leptocylindraceae</taxon>
        <taxon>Leptocylindrus</taxon>
    </lineage>
</organism>
<dbReference type="Pfam" id="PF03725">
    <property type="entry name" value="RNase_PH_C"/>
    <property type="match status" value="1"/>
</dbReference>
<gene>
    <name evidence="8" type="ORF">LDAN0322_LOCUS1023</name>
</gene>
<dbReference type="PANTHER" id="PTHR11953:SF0">
    <property type="entry name" value="EXOSOME COMPLEX COMPONENT RRP41"/>
    <property type="match status" value="1"/>
</dbReference>
<dbReference type="GO" id="GO:0016075">
    <property type="term" value="P:rRNA catabolic process"/>
    <property type="evidence" value="ECO:0007669"/>
    <property type="project" value="TreeGrafter"/>
</dbReference>
<comment type="subcellular location">
    <subcellularLocation>
        <location evidence="1">Cytoplasm</location>
    </subcellularLocation>
    <subcellularLocation>
        <location evidence="2">Nucleus</location>
        <location evidence="2">Nucleolus</location>
    </subcellularLocation>
</comment>
<dbReference type="GO" id="GO:0000176">
    <property type="term" value="C:nuclear exosome (RNase complex)"/>
    <property type="evidence" value="ECO:0007669"/>
    <property type="project" value="TreeGrafter"/>
</dbReference>
<dbReference type="GO" id="GO:0005730">
    <property type="term" value="C:nucleolus"/>
    <property type="evidence" value="ECO:0007669"/>
    <property type="project" value="UniProtKB-SubCell"/>
</dbReference>
<dbReference type="InterPro" id="IPR020568">
    <property type="entry name" value="Ribosomal_Su5_D2-typ_SF"/>
</dbReference>
<feature type="domain" description="Exoribonuclease phosphorolytic" evidence="7">
    <location>
        <begin position="169"/>
        <end position="235"/>
    </location>
</feature>
<dbReference type="AlphaFoldDB" id="A0A7S0KA76"/>
<reference evidence="8" key="1">
    <citation type="submission" date="2021-01" db="EMBL/GenBank/DDBJ databases">
        <authorList>
            <person name="Corre E."/>
            <person name="Pelletier E."/>
            <person name="Niang G."/>
            <person name="Scheremetjew M."/>
            <person name="Finn R."/>
            <person name="Kale V."/>
            <person name="Holt S."/>
            <person name="Cochrane G."/>
            <person name="Meng A."/>
            <person name="Brown T."/>
            <person name="Cohen L."/>
        </authorList>
    </citation>
    <scope>NUCLEOTIDE SEQUENCE</scope>
    <source>
        <strain evidence="8">B651</strain>
    </source>
</reference>
<dbReference type="SUPFAM" id="SSF55666">
    <property type="entry name" value="Ribonuclease PH domain 2-like"/>
    <property type="match status" value="1"/>
</dbReference>
<proteinExistence type="inferred from homology"/>
<dbReference type="GO" id="GO:0071051">
    <property type="term" value="P:poly(A)-dependent snoRNA 3'-end processing"/>
    <property type="evidence" value="ECO:0007669"/>
    <property type="project" value="TreeGrafter"/>
</dbReference>
<dbReference type="GO" id="GO:0003723">
    <property type="term" value="F:RNA binding"/>
    <property type="evidence" value="ECO:0007669"/>
    <property type="project" value="TreeGrafter"/>
</dbReference>
<evidence type="ECO:0000313" key="8">
    <source>
        <dbReference type="EMBL" id="CAD8574878.1"/>
    </source>
</evidence>
<evidence type="ECO:0000259" key="7">
    <source>
        <dbReference type="Pfam" id="PF03725"/>
    </source>
</evidence>
<dbReference type="InterPro" id="IPR036345">
    <property type="entry name" value="ExoRNase_PH_dom2_sf"/>
</dbReference>
<evidence type="ECO:0000256" key="3">
    <source>
        <dbReference type="ARBA" id="ARBA00006678"/>
    </source>
</evidence>
<dbReference type="GO" id="GO:0071028">
    <property type="term" value="P:nuclear mRNA surveillance"/>
    <property type="evidence" value="ECO:0007669"/>
    <property type="project" value="TreeGrafter"/>
</dbReference>
<dbReference type="GO" id="GO:0034475">
    <property type="term" value="P:U4 snRNA 3'-end processing"/>
    <property type="evidence" value="ECO:0007669"/>
    <property type="project" value="TreeGrafter"/>
</dbReference>
<feature type="domain" description="Exoribonuclease phosphorolytic" evidence="6">
    <location>
        <begin position="42"/>
        <end position="165"/>
    </location>
</feature>
<evidence type="ECO:0000256" key="5">
    <source>
        <dbReference type="ARBA" id="ARBA00022835"/>
    </source>
</evidence>
<comment type="similarity">
    <text evidence="3">Belongs to the RNase PH family.</text>
</comment>
<dbReference type="InterPro" id="IPR027408">
    <property type="entry name" value="PNPase/RNase_PH_dom_sf"/>
</dbReference>
<dbReference type="Pfam" id="PF01138">
    <property type="entry name" value="RNase_PH"/>
    <property type="match status" value="1"/>
</dbReference>
<dbReference type="InterPro" id="IPR015847">
    <property type="entry name" value="ExoRNase_PH_dom2"/>
</dbReference>
<accession>A0A7S0KA76</accession>
<keyword evidence="4" id="KW-0963">Cytoplasm</keyword>